<organism evidence="1">
    <name type="scientific">uncultured Synechococcus sp</name>
    <dbReference type="NCBI Taxonomy" id="154535"/>
    <lineage>
        <taxon>Bacteria</taxon>
        <taxon>Bacillati</taxon>
        <taxon>Cyanobacteriota</taxon>
        <taxon>Cyanophyceae</taxon>
        <taxon>Synechococcales</taxon>
        <taxon>Synechococcaceae</taxon>
        <taxon>Synechococcus</taxon>
        <taxon>environmental samples</taxon>
    </lineage>
</organism>
<reference evidence="1" key="1">
    <citation type="journal article" date="2014" name="FEMS Microbiol. Ecol.">
        <title>Development of a targeted metagenomic approach to study a genomic region involved in light harvesting in marine Synechococcus.</title>
        <authorList>
            <person name="Humily F."/>
            <person name="Farrant G.K."/>
            <person name="Marie D."/>
            <person name="Perennou M."/>
            <person name="Mazard S."/>
            <person name="Labadie K."/>
            <person name="Aury J.-M."/>
            <person name="Wincker P."/>
            <person name="Nicolas Segui A."/>
            <person name="Scanlan D.J."/>
            <person name="Garczarek L."/>
        </authorList>
    </citation>
    <scope>NUCLEOTIDE SEQUENCE</scope>
</reference>
<dbReference type="EMBL" id="KF846547">
    <property type="protein sequence ID" value="AHZ33990.1"/>
    <property type="molecule type" value="Genomic_DNA"/>
</dbReference>
<evidence type="ECO:0000313" key="1">
    <source>
        <dbReference type="EMBL" id="AHZ33990.1"/>
    </source>
</evidence>
<gene>
    <name evidence="1" type="primary">unk9</name>
</gene>
<protein>
    <submittedName>
        <fullName evidence="1">Uncharacterized protein</fullName>
    </submittedName>
</protein>
<dbReference type="AlphaFoldDB" id="A0A024CGP3"/>
<sequence length="106" mass="11487">MPVTTEAELALSRYVEVMAGDANIQDQLNTIDDLVSLRSAVRSVEPSLTGSALIPLEQATRSPKILVGSDITVHGIPWRLLRCTGGPLVLQLICKKANFAIWIESC</sequence>
<accession>A0A024CGP3</accession>
<proteinExistence type="predicted"/>
<name>A0A024CGP3_9SYNE</name>